<dbReference type="CDD" id="cd00177">
    <property type="entry name" value="START"/>
    <property type="match status" value="1"/>
</dbReference>
<feature type="domain" description="START" evidence="1">
    <location>
        <begin position="19"/>
        <end position="178"/>
    </location>
</feature>
<dbReference type="Pfam" id="PF01852">
    <property type="entry name" value="START"/>
    <property type="match status" value="1"/>
</dbReference>
<dbReference type="KEGG" id="tet:TTHERM_00197960"/>
<reference evidence="3" key="1">
    <citation type="journal article" date="2006" name="PLoS Biol.">
        <title>Macronuclear genome sequence of the ciliate Tetrahymena thermophila, a model eukaryote.</title>
        <authorList>
            <person name="Eisen J.A."/>
            <person name="Coyne R.S."/>
            <person name="Wu M."/>
            <person name="Wu D."/>
            <person name="Thiagarajan M."/>
            <person name="Wortman J.R."/>
            <person name="Badger J.H."/>
            <person name="Ren Q."/>
            <person name="Amedeo P."/>
            <person name="Jones K.M."/>
            <person name="Tallon L.J."/>
            <person name="Delcher A.L."/>
            <person name="Salzberg S.L."/>
            <person name="Silva J.C."/>
            <person name="Haas B.J."/>
            <person name="Majoros W.H."/>
            <person name="Farzad M."/>
            <person name="Carlton J.M."/>
            <person name="Smith R.K. Jr."/>
            <person name="Garg J."/>
            <person name="Pearlman R.E."/>
            <person name="Karrer K.M."/>
            <person name="Sun L."/>
            <person name="Manning G."/>
            <person name="Elde N.C."/>
            <person name="Turkewitz A.P."/>
            <person name="Asai D.J."/>
            <person name="Wilkes D.E."/>
            <person name="Wang Y."/>
            <person name="Cai H."/>
            <person name="Collins K."/>
            <person name="Stewart B.A."/>
            <person name="Lee S.R."/>
            <person name="Wilamowska K."/>
            <person name="Weinberg Z."/>
            <person name="Ruzzo W.L."/>
            <person name="Wloga D."/>
            <person name="Gaertig J."/>
            <person name="Frankel J."/>
            <person name="Tsao C.-C."/>
            <person name="Gorovsky M.A."/>
            <person name="Keeling P.J."/>
            <person name="Waller R.F."/>
            <person name="Patron N.J."/>
            <person name="Cherry J.M."/>
            <person name="Stover N.A."/>
            <person name="Krieger C.J."/>
            <person name="del Toro C."/>
            <person name="Ryder H.F."/>
            <person name="Williamson S.C."/>
            <person name="Barbeau R.A."/>
            <person name="Hamilton E.P."/>
            <person name="Orias E."/>
        </authorList>
    </citation>
    <scope>NUCLEOTIDE SEQUENCE [LARGE SCALE GENOMIC DNA]</scope>
    <source>
        <strain evidence="3">SB210</strain>
    </source>
</reference>
<keyword evidence="3" id="KW-1185">Reference proteome</keyword>
<dbReference type="GO" id="GO:0008289">
    <property type="term" value="F:lipid binding"/>
    <property type="evidence" value="ECO:0007669"/>
    <property type="project" value="InterPro"/>
</dbReference>
<evidence type="ECO:0000313" key="2">
    <source>
        <dbReference type="EMBL" id="EAR86732.1"/>
    </source>
</evidence>
<evidence type="ECO:0000259" key="1">
    <source>
        <dbReference type="Pfam" id="PF01852"/>
    </source>
</evidence>
<dbReference type="SUPFAM" id="SSF55961">
    <property type="entry name" value="Bet v1-like"/>
    <property type="match status" value="1"/>
</dbReference>
<dbReference type="InterPro" id="IPR002913">
    <property type="entry name" value="START_lipid-bd_dom"/>
</dbReference>
<dbReference type="AlphaFoldDB" id="Q22NQ3"/>
<sequence>MNCQESYTEIINQTIQTSQKIIGDKNDWDLLKKGAFLSIFAKKYDDTQAYIFKIQGEIPSNIDQITKFYFENNQDMAKNRQSCIGVEVLENLDQNTQISVIKAISVSTNKPVEFLTIRNRVFNSNQILIVNSKLDNHPKLQKNDQVLRSEMAVNFQLLKQKNQDNTYLEMYCLRDPKVKVEEEHLPKIAEILLKIYEKDVQVILQNK</sequence>
<dbReference type="GeneID" id="7827069"/>
<evidence type="ECO:0000313" key="3">
    <source>
        <dbReference type="Proteomes" id="UP000009168"/>
    </source>
</evidence>
<dbReference type="Proteomes" id="UP000009168">
    <property type="component" value="Unassembled WGS sequence"/>
</dbReference>
<dbReference type="InterPro" id="IPR023393">
    <property type="entry name" value="START-like_dom_sf"/>
</dbReference>
<dbReference type="RefSeq" id="XP_001006977.1">
    <property type="nucleotide sequence ID" value="XM_001006977.1"/>
</dbReference>
<dbReference type="InParanoid" id="Q22NQ3"/>
<gene>
    <name evidence="2" type="ORF">TTHERM_00197960</name>
</gene>
<accession>Q22NQ3</accession>
<name>Q22NQ3_TETTS</name>
<dbReference type="HOGENOM" id="CLU_086530_0_0_1"/>
<proteinExistence type="predicted"/>
<dbReference type="Gene3D" id="3.30.530.20">
    <property type="match status" value="1"/>
</dbReference>
<dbReference type="EMBL" id="GG662857">
    <property type="protein sequence ID" value="EAR86732.1"/>
    <property type="molecule type" value="Genomic_DNA"/>
</dbReference>
<protein>
    <submittedName>
        <fullName evidence="2">Mammalian STARD1-STARD15-like lipid-binding START domain protein, putative</fullName>
    </submittedName>
</protein>
<organism evidence="2 3">
    <name type="scientific">Tetrahymena thermophila (strain SB210)</name>
    <dbReference type="NCBI Taxonomy" id="312017"/>
    <lineage>
        <taxon>Eukaryota</taxon>
        <taxon>Sar</taxon>
        <taxon>Alveolata</taxon>
        <taxon>Ciliophora</taxon>
        <taxon>Intramacronucleata</taxon>
        <taxon>Oligohymenophorea</taxon>
        <taxon>Hymenostomatida</taxon>
        <taxon>Tetrahymenina</taxon>
        <taxon>Tetrahymenidae</taxon>
        <taxon>Tetrahymena</taxon>
    </lineage>
</organism>